<dbReference type="FunFam" id="3.40.50.920:FF:000002">
    <property type="entry name" value="1-deoxy-D-xylulose-5-phosphate synthase"/>
    <property type="match status" value="1"/>
</dbReference>
<dbReference type="GO" id="GO:0008661">
    <property type="term" value="F:1-deoxy-D-xylulose-5-phosphate synthase activity"/>
    <property type="evidence" value="ECO:0007669"/>
    <property type="project" value="InterPro"/>
</dbReference>
<evidence type="ECO:0000256" key="4">
    <source>
        <dbReference type="ARBA" id="ARBA00022723"/>
    </source>
</evidence>
<dbReference type="PANTHER" id="PTHR43322">
    <property type="entry name" value="1-D-DEOXYXYLULOSE 5-PHOSPHATE SYNTHASE-RELATED"/>
    <property type="match status" value="1"/>
</dbReference>
<dbReference type="Gene3D" id="3.40.50.920">
    <property type="match status" value="1"/>
</dbReference>
<gene>
    <name evidence="10" type="ORF">XD97_0661</name>
</gene>
<sequence length="158" mass="17337">EVLREGKDVTLLALGSMVCLAEKAAEDLAGLGIKATVVNARFVKPLDRELILHLAERTGRILTVEEHVLQGGFGSAVLELLNDAGLNNTRVQCAGIPDTFVEHGKPSLLMNKYGLTVEKIVKVVMDKLMQKKTLCQAQGGYNRYTDLNCTGRRIRVVY</sequence>
<keyword evidence="5" id="KW-0460">Magnesium</keyword>
<dbReference type="InterPro" id="IPR005477">
    <property type="entry name" value="Dxylulose-5-P_synthase"/>
</dbReference>
<dbReference type="GO" id="GO:0009228">
    <property type="term" value="P:thiamine biosynthetic process"/>
    <property type="evidence" value="ECO:0007669"/>
    <property type="project" value="UniProtKB-KW"/>
</dbReference>
<comment type="caution">
    <text evidence="10">The sequence shown here is derived from an EMBL/GenBank/DDBJ whole genome shotgun (WGS) entry which is preliminary data.</text>
</comment>
<dbReference type="Pfam" id="PF02780">
    <property type="entry name" value="Transketolase_C"/>
    <property type="match status" value="1"/>
</dbReference>
<evidence type="ECO:0000313" key="11">
    <source>
        <dbReference type="Proteomes" id="UP000054705"/>
    </source>
</evidence>
<keyword evidence="4" id="KW-0479">Metal-binding</keyword>
<keyword evidence="6" id="KW-0784">Thiamine biosynthesis</keyword>
<comment type="cofactor">
    <cofactor evidence="1">
        <name>Mg(2+)</name>
        <dbReference type="ChEBI" id="CHEBI:18420"/>
    </cofactor>
</comment>
<dbReference type="AlphaFoldDB" id="A0A101HRJ6"/>
<dbReference type="PANTHER" id="PTHR43322:SF5">
    <property type="entry name" value="1-DEOXY-D-XYLULOSE-5-PHOSPHATE SYNTHASE, CHLOROPLASTIC"/>
    <property type="match status" value="1"/>
</dbReference>
<evidence type="ECO:0000256" key="5">
    <source>
        <dbReference type="ARBA" id="ARBA00022842"/>
    </source>
</evidence>
<feature type="non-terminal residue" evidence="10">
    <location>
        <position position="1"/>
    </location>
</feature>
<comment type="subunit">
    <text evidence="2">Homodimer.</text>
</comment>
<protein>
    <submittedName>
        <fullName evidence="10">1-deoxy-D-xylulose-5-phosphate synthase</fullName>
    </submittedName>
</protein>
<dbReference type="Proteomes" id="UP000054705">
    <property type="component" value="Unassembled WGS sequence"/>
</dbReference>
<dbReference type="EMBL" id="LGGS01000155">
    <property type="protein sequence ID" value="KUK81388.1"/>
    <property type="molecule type" value="Genomic_DNA"/>
</dbReference>
<proteinExistence type="predicted"/>
<dbReference type="GO" id="GO:0019288">
    <property type="term" value="P:isopentenyl diphosphate biosynthetic process, methylerythritol 4-phosphate pathway"/>
    <property type="evidence" value="ECO:0007669"/>
    <property type="project" value="TreeGrafter"/>
</dbReference>
<evidence type="ECO:0000256" key="6">
    <source>
        <dbReference type="ARBA" id="ARBA00022977"/>
    </source>
</evidence>
<dbReference type="InterPro" id="IPR033248">
    <property type="entry name" value="Transketolase_C"/>
</dbReference>
<dbReference type="GO" id="GO:0046872">
    <property type="term" value="F:metal ion binding"/>
    <property type="evidence" value="ECO:0007669"/>
    <property type="project" value="UniProtKB-KW"/>
</dbReference>
<feature type="domain" description="Transketolase C-terminal" evidence="9">
    <location>
        <begin position="1"/>
        <end position="120"/>
    </location>
</feature>
<evidence type="ECO:0000256" key="3">
    <source>
        <dbReference type="ARBA" id="ARBA00022679"/>
    </source>
</evidence>
<dbReference type="SUPFAM" id="SSF52922">
    <property type="entry name" value="TK C-terminal domain-like"/>
    <property type="match status" value="1"/>
</dbReference>
<dbReference type="GO" id="GO:0016114">
    <property type="term" value="P:terpenoid biosynthetic process"/>
    <property type="evidence" value="ECO:0007669"/>
    <property type="project" value="InterPro"/>
</dbReference>
<dbReference type="PATRIC" id="fig|110500.4.peg.117"/>
<evidence type="ECO:0000259" key="9">
    <source>
        <dbReference type="Pfam" id="PF02780"/>
    </source>
</evidence>
<name>A0A101HRJ6_9FIRM</name>
<dbReference type="InterPro" id="IPR009014">
    <property type="entry name" value="Transketo_C/PFOR_II"/>
</dbReference>
<reference evidence="11" key="1">
    <citation type="journal article" date="2015" name="MBio">
        <title>Genome-Resolved Metagenomic Analysis Reveals Roles for Candidate Phyla and Other Microbial Community Members in Biogeochemical Transformations in Oil Reservoirs.</title>
        <authorList>
            <person name="Hu P."/>
            <person name="Tom L."/>
            <person name="Singh A."/>
            <person name="Thomas B.C."/>
            <person name="Baker B.J."/>
            <person name="Piceno Y.M."/>
            <person name="Andersen G.L."/>
            <person name="Banfield J.F."/>
        </authorList>
    </citation>
    <scope>NUCLEOTIDE SEQUENCE [LARGE SCALE GENOMIC DNA]</scope>
</reference>
<keyword evidence="7" id="KW-0786">Thiamine pyrophosphate</keyword>
<evidence type="ECO:0000313" key="10">
    <source>
        <dbReference type="EMBL" id="KUK81388.1"/>
    </source>
</evidence>
<dbReference type="GO" id="GO:0005829">
    <property type="term" value="C:cytosol"/>
    <property type="evidence" value="ECO:0007669"/>
    <property type="project" value="TreeGrafter"/>
</dbReference>
<keyword evidence="3" id="KW-0808">Transferase</keyword>
<evidence type="ECO:0000256" key="8">
    <source>
        <dbReference type="ARBA" id="ARBA00023229"/>
    </source>
</evidence>
<evidence type="ECO:0000256" key="7">
    <source>
        <dbReference type="ARBA" id="ARBA00023052"/>
    </source>
</evidence>
<evidence type="ECO:0000256" key="2">
    <source>
        <dbReference type="ARBA" id="ARBA00011738"/>
    </source>
</evidence>
<evidence type="ECO:0000256" key="1">
    <source>
        <dbReference type="ARBA" id="ARBA00001946"/>
    </source>
</evidence>
<accession>A0A101HRJ6</accession>
<keyword evidence="8" id="KW-0414">Isoprene biosynthesis</keyword>
<organism evidence="10 11">
    <name type="scientific">Pelotomaculum thermopropionicum</name>
    <dbReference type="NCBI Taxonomy" id="110500"/>
    <lineage>
        <taxon>Bacteria</taxon>
        <taxon>Bacillati</taxon>
        <taxon>Bacillota</taxon>
        <taxon>Clostridia</taxon>
        <taxon>Eubacteriales</taxon>
        <taxon>Desulfotomaculaceae</taxon>
        <taxon>Pelotomaculum</taxon>
    </lineage>
</organism>